<evidence type="ECO:0000313" key="1">
    <source>
        <dbReference type="EMBL" id="RKM98717.1"/>
    </source>
</evidence>
<evidence type="ECO:0000313" key="2">
    <source>
        <dbReference type="Proteomes" id="UP000028058"/>
    </source>
</evidence>
<dbReference type="Proteomes" id="UP000028058">
    <property type="component" value="Unassembled WGS sequence"/>
</dbReference>
<dbReference type="RefSeq" id="WP_043472478.1">
    <property type="nucleotide sequence ID" value="NZ_CP134822.1"/>
</dbReference>
<keyword evidence="2" id="KW-1185">Reference proteome</keyword>
<sequence>MPDVIRDPGCSNAGAEAADRLREALGHAGFTLPAINADEPVRGTAMVDLGRAPAGLVSRIAEWIAERA</sequence>
<comment type="caution">
    <text evidence="1">The sequence shown here is derived from an EMBL/GenBank/DDBJ whole genome shotgun (WGS) entry which is preliminary data.</text>
</comment>
<dbReference type="OrthoDB" id="4254920at2"/>
<dbReference type="AlphaFoldDB" id="A0A420V8Q4"/>
<gene>
    <name evidence="1" type="ORF">SFRA_000055</name>
</gene>
<reference evidence="1 2" key="1">
    <citation type="journal article" date="2014" name="Genome Announc.">
        <title>Draft Genome Sequence of Streptomyces fradiae ATCC 19609, a Strain Highly Sensitive to Antibiotics.</title>
        <authorList>
            <person name="Bekker O.B."/>
            <person name="Klimina K.M."/>
            <person name="Vatlin A.A."/>
            <person name="Zakharevich N.V."/>
            <person name="Kasianov A.S."/>
            <person name="Danilenko V.N."/>
        </authorList>
    </citation>
    <scope>NUCLEOTIDE SEQUENCE [LARGE SCALE GENOMIC DNA]</scope>
    <source>
        <strain evidence="1 2">ATCC 19609</strain>
    </source>
</reference>
<proteinExistence type="predicted"/>
<name>A0A420V8Q4_9ACTN</name>
<accession>A0A420V8Q4</accession>
<dbReference type="EMBL" id="JNAD02000001">
    <property type="protein sequence ID" value="RKM98717.1"/>
    <property type="molecule type" value="Genomic_DNA"/>
</dbReference>
<organism evidence="1 2">
    <name type="scientific">Streptomyces xinghaiensis</name>
    <dbReference type="NCBI Taxonomy" id="1038928"/>
    <lineage>
        <taxon>Bacteria</taxon>
        <taxon>Bacillati</taxon>
        <taxon>Actinomycetota</taxon>
        <taxon>Actinomycetes</taxon>
        <taxon>Kitasatosporales</taxon>
        <taxon>Streptomycetaceae</taxon>
        <taxon>Streptomyces</taxon>
    </lineage>
</organism>
<protein>
    <submittedName>
        <fullName evidence="1">Uncharacterized protein</fullName>
    </submittedName>
</protein>